<keyword evidence="3 5" id="KW-1133">Transmembrane helix</keyword>
<dbReference type="AlphaFoldDB" id="A0A5Q0BCU9"/>
<dbReference type="EMBL" id="CP044205">
    <property type="protein sequence ID" value="QFY41743.1"/>
    <property type="molecule type" value="Genomic_DNA"/>
</dbReference>
<dbReference type="PANTHER" id="PTHR43471:SF1">
    <property type="entry name" value="ABC TRANSPORTER PERMEASE PROTEIN NOSY-RELATED"/>
    <property type="match status" value="1"/>
</dbReference>
<reference evidence="7 8" key="1">
    <citation type="submission" date="2019-09" db="EMBL/GenBank/DDBJ databases">
        <title>Ecophysiology of the spiral-shaped methanotroph Methylospira mobilis as revealed by the complete genome sequence.</title>
        <authorList>
            <person name="Oshkin I.Y."/>
            <person name="Dedysh S.N."/>
            <person name="Miroshnikov K."/>
            <person name="Danilova O.V."/>
            <person name="Hakobyan A."/>
            <person name="Liesack W."/>
        </authorList>
    </citation>
    <scope>NUCLEOTIDE SEQUENCE [LARGE SCALE GENOMIC DNA]</scope>
    <source>
        <strain evidence="7 8">Shm1</strain>
    </source>
</reference>
<dbReference type="OrthoDB" id="184009at2"/>
<dbReference type="Pfam" id="PF12040">
    <property type="entry name" value="DUF3526"/>
    <property type="match status" value="1"/>
</dbReference>
<dbReference type="InParanoid" id="A0A5Q0BCU9"/>
<dbReference type="PANTHER" id="PTHR43471">
    <property type="entry name" value="ABC TRANSPORTER PERMEASE"/>
    <property type="match status" value="1"/>
</dbReference>
<dbReference type="Pfam" id="PF12698">
    <property type="entry name" value="ABC2_membrane_3"/>
    <property type="match status" value="1"/>
</dbReference>
<feature type="transmembrane region" description="Helical" evidence="5">
    <location>
        <begin position="128"/>
        <end position="148"/>
    </location>
</feature>
<evidence type="ECO:0000256" key="5">
    <source>
        <dbReference type="SAM" id="Phobius"/>
    </source>
</evidence>
<evidence type="ECO:0000313" key="7">
    <source>
        <dbReference type="EMBL" id="QFY41743.1"/>
    </source>
</evidence>
<evidence type="ECO:0000256" key="1">
    <source>
        <dbReference type="ARBA" id="ARBA00004141"/>
    </source>
</evidence>
<dbReference type="InterPro" id="IPR013525">
    <property type="entry name" value="ABC2_TM"/>
</dbReference>
<feature type="transmembrane region" description="Helical" evidence="5">
    <location>
        <begin position="211"/>
        <end position="236"/>
    </location>
</feature>
<keyword evidence="2 5" id="KW-0812">Transmembrane</keyword>
<name>A0A5Q0BCU9_9GAMM</name>
<evidence type="ECO:0000256" key="3">
    <source>
        <dbReference type="ARBA" id="ARBA00022989"/>
    </source>
</evidence>
<protein>
    <submittedName>
        <fullName evidence="7">DUF3526 domain-containing protein</fullName>
    </submittedName>
</protein>
<keyword evidence="8" id="KW-1185">Reference proteome</keyword>
<dbReference type="Proteomes" id="UP000325755">
    <property type="component" value="Chromosome"/>
</dbReference>
<evidence type="ECO:0000313" key="8">
    <source>
        <dbReference type="Proteomes" id="UP000325755"/>
    </source>
</evidence>
<feature type="transmembrane region" description="Helical" evidence="5">
    <location>
        <begin position="175"/>
        <end position="199"/>
    </location>
</feature>
<feature type="transmembrane region" description="Helical" evidence="5">
    <location>
        <begin position="447"/>
        <end position="465"/>
    </location>
</feature>
<evidence type="ECO:0000256" key="4">
    <source>
        <dbReference type="ARBA" id="ARBA00023136"/>
    </source>
</evidence>
<keyword evidence="4 5" id="KW-0472">Membrane</keyword>
<organism evidence="7 8">
    <name type="scientific">Candidatus Methylospira mobilis</name>
    <dbReference type="NCBI Taxonomy" id="1808979"/>
    <lineage>
        <taxon>Bacteria</taxon>
        <taxon>Pseudomonadati</taxon>
        <taxon>Pseudomonadota</taxon>
        <taxon>Gammaproteobacteria</taxon>
        <taxon>Methylococcales</taxon>
        <taxon>Methylococcaceae</taxon>
        <taxon>Candidatus Methylospira</taxon>
    </lineage>
</organism>
<dbReference type="RefSeq" id="WP_153247727.1">
    <property type="nucleotide sequence ID" value="NZ_CP044205.1"/>
</dbReference>
<evidence type="ECO:0000256" key="2">
    <source>
        <dbReference type="ARBA" id="ARBA00022692"/>
    </source>
</evidence>
<dbReference type="InterPro" id="IPR021913">
    <property type="entry name" value="DUF3526"/>
</dbReference>
<proteinExistence type="predicted"/>
<sequence>MIAAIVRKELLGVLRDGRFLLLAISVFVLLCGFFLASTDEYRRIGAEKQAIGATVREQWDHQGVKNPHTAAHFGIYVFKPDLPLAAVDPGLRAFTGQALWLEPHKRNLARFSPSADQNLAGRFGQTTVAFVLYALLPLMMIALAFNAISQEREHGTLRMLHCLGISGRQLLFGKFAGLLSAFVLVLLPAVVISLLILYAHFQSSRDGLLRMLILTLALFIYYAIFAAVSMAVSAGLRNSRTVLFALLAFWLASVLVAPRLGAAAAELRLPTPDAADFWNGIKHDMQNGIGNDGEATRREAAFRTQVLKQYGVDKPEDLPVGYTALLRHYNDEYSSRVHELHFAQLRATFLQQQAWSHMVSWLGPSVAMRSLSMTLAGMDLPHQYHFEDAAERYRQYFIGLTDDWDRQRSHGTLRTAEGGNEDWSSVDDFDYRVPDWRFALGAAWPDVAVLLIWLFAALSLLMLASRRLQP</sequence>
<dbReference type="GO" id="GO:0016020">
    <property type="term" value="C:membrane"/>
    <property type="evidence" value="ECO:0007669"/>
    <property type="project" value="UniProtKB-SubCell"/>
</dbReference>
<comment type="subcellular location">
    <subcellularLocation>
        <location evidence="1">Membrane</location>
        <topology evidence="1">Multi-pass membrane protein</topology>
    </subcellularLocation>
</comment>
<gene>
    <name evidence="7" type="ORF">F6R98_03115</name>
</gene>
<feature type="transmembrane region" description="Helical" evidence="5">
    <location>
        <begin position="19"/>
        <end position="38"/>
    </location>
</feature>
<accession>A0A5Q0BCU9</accession>
<feature type="transmembrane region" description="Helical" evidence="5">
    <location>
        <begin position="242"/>
        <end position="262"/>
    </location>
</feature>
<dbReference type="GO" id="GO:0140359">
    <property type="term" value="F:ABC-type transporter activity"/>
    <property type="evidence" value="ECO:0007669"/>
    <property type="project" value="InterPro"/>
</dbReference>
<evidence type="ECO:0000259" key="6">
    <source>
        <dbReference type="Pfam" id="PF12698"/>
    </source>
</evidence>
<feature type="domain" description="ABC-2 type transporter transmembrane" evidence="6">
    <location>
        <begin position="123"/>
        <end position="257"/>
    </location>
</feature>
<dbReference type="KEGG" id="mmob:F6R98_03115"/>